<evidence type="ECO:0000313" key="2">
    <source>
        <dbReference type="Proteomes" id="UP000325255"/>
    </source>
</evidence>
<dbReference type="Proteomes" id="UP000325255">
    <property type="component" value="Unassembled WGS sequence"/>
</dbReference>
<name>A0A5M6IYT6_9PROT</name>
<protein>
    <submittedName>
        <fullName evidence="1">Uncharacterized protein</fullName>
    </submittedName>
</protein>
<dbReference type="EMBL" id="VWPK01000006">
    <property type="protein sequence ID" value="KAA5613506.1"/>
    <property type="molecule type" value="Genomic_DNA"/>
</dbReference>
<dbReference type="AlphaFoldDB" id="A0A5M6IYT6"/>
<comment type="caution">
    <text evidence="1">The sequence shown here is derived from an EMBL/GenBank/DDBJ whole genome shotgun (WGS) entry which is preliminary data.</text>
</comment>
<organism evidence="1 2">
    <name type="scientific">Rhodovastum atsumiense</name>
    <dbReference type="NCBI Taxonomy" id="504468"/>
    <lineage>
        <taxon>Bacteria</taxon>
        <taxon>Pseudomonadati</taxon>
        <taxon>Pseudomonadota</taxon>
        <taxon>Alphaproteobacteria</taxon>
        <taxon>Acetobacterales</taxon>
        <taxon>Acetobacteraceae</taxon>
        <taxon>Rhodovastum</taxon>
    </lineage>
</organism>
<evidence type="ECO:0000313" key="1">
    <source>
        <dbReference type="EMBL" id="KAA5613506.1"/>
    </source>
</evidence>
<sequence length="82" mass="8510">MPSEDRLSAGDATASAVTGILRAWLEHIEDGGVRAAFIGEADTDVAPRPPAIKVCASADEARNWVEGQAEAFGVDVAWTDGA</sequence>
<keyword evidence="2" id="KW-1185">Reference proteome</keyword>
<gene>
    <name evidence="1" type="ORF">F1189_05470</name>
</gene>
<dbReference type="RefSeq" id="WP_150039617.1">
    <property type="nucleotide sequence ID" value="NZ_OW485601.1"/>
</dbReference>
<accession>A0A5M6IYT6</accession>
<dbReference type="OrthoDB" id="6400324at2"/>
<proteinExistence type="predicted"/>
<reference evidence="1 2" key="1">
    <citation type="submission" date="2019-09" db="EMBL/GenBank/DDBJ databases">
        <title>Genome sequence of Rhodovastum atsumiense, a diverse member of the Acetobacteraceae family of non-sulfur purple photosynthetic bacteria.</title>
        <authorList>
            <person name="Meyer T."/>
            <person name="Kyndt J."/>
        </authorList>
    </citation>
    <scope>NUCLEOTIDE SEQUENCE [LARGE SCALE GENOMIC DNA]</scope>
    <source>
        <strain evidence="1 2">DSM 21279</strain>
    </source>
</reference>